<evidence type="ECO:0000256" key="7">
    <source>
        <dbReference type="ARBA" id="ARBA00029799"/>
    </source>
</evidence>
<dbReference type="EC" id="4.1.2.13" evidence="4"/>
<dbReference type="PANTHER" id="PTHR11627">
    <property type="entry name" value="FRUCTOSE-BISPHOSPHATE ALDOLASE"/>
    <property type="match status" value="1"/>
</dbReference>
<dbReference type="RefSeq" id="WP_228881944.1">
    <property type="nucleotide sequence ID" value="NZ_CAJQYX010000001.1"/>
</dbReference>
<evidence type="ECO:0000313" key="9">
    <source>
        <dbReference type="EMBL" id="CAG4916463.1"/>
    </source>
</evidence>
<gene>
    <name evidence="9" type="ORF">LMG31841_04578</name>
</gene>
<dbReference type="Gene3D" id="3.20.20.70">
    <property type="entry name" value="Aldolase class I"/>
    <property type="match status" value="1"/>
</dbReference>
<dbReference type="GO" id="GO:0006096">
    <property type="term" value="P:glycolytic process"/>
    <property type="evidence" value="ECO:0007669"/>
    <property type="project" value="UniProtKB-KW"/>
</dbReference>
<organism evidence="9 10">
    <name type="scientific">Paraburkholderia saeva</name>
    <dbReference type="NCBI Taxonomy" id="2777537"/>
    <lineage>
        <taxon>Bacteria</taxon>
        <taxon>Pseudomonadati</taxon>
        <taxon>Pseudomonadota</taxon>
        <taxon>Betaproteobacteria</taxon>
        <taxon>Burkholderiales</taxon>
        <taxon>Burkholderiaceae</taxon>
        <taxon>Paraburkholderia</taxon>
    </lineage>
</organism>
<dbReference type="CDD" id="cd00948">
    <property type="entry name" value="FBP_aldolase_I_a"/>
    <property type="match status" value="1"/>
</dbReference>
<evidence type="ECO:0000256" key="2">
    <source>
        <dbReference type="ARBA" id="ARBA00004714"/>
    </source>
</evidence>
<dbReference type="FunFam" id="3.20.20.70:FF:000140">
    <property type="entry name" value="Fructose-bisphosphate aldolase"/>
    <property type="match status" value="1"/>
</dbReference>
<dbReference type="EMBL" id="CAJQZC010000010">
    <property type="protein sequence ID" value="CAG4916463.1"/>
    <property type="molecule type" value="Genomic_DNA"/>
</dbReference>
<comment type="caution">
    <text evidence="9">The sequence shown here is derived from an EMBL/GenBank/DDBJ whole genome shotgun (WGS) entry which is preliminary data.</text>
</comment>
<protein>
    <recommendedName>
        <fullName evidence="8">Probable fructose-bisphosphate aldolase class 1</fullName>
        <ecNumber evidence="4">4.1.2.13</ecNumber>
    </recommendedName>
    <alternativeName>
        <fullName evidence="7">Fructose-bisphosphate aldolase class I</fullName>
    </alternativeName>
</protein>
<evidence type="ECO:0000313" key="10">
    <source>
        <dbReference type="Proteomes" id="UP000789704"/>
    </source>
</evidence>
<dbReference type="Proteomes" id="UP000789704">
    <property type="component" value="Unassembled WGS sequence"/>
</dbReference>
<comment type="similarity">
    <text evidence="3">Belongs to the class I fructose-bisphosphate aldolase family.</text>
</comment>
<comment type="pathway">
    <text evidence="2">Carbohydrate degradation; glycolysis; D-glyceraldehyde 3-phosphate and glycerone phosphate from D-glucose: step 4/4.</text>
</comment>
<dbReference type="InterPro" id="IPR000741">
    <property type="entry name" value="FBA_I"/>
</dbReference>
<evidence type="ECO:0000256" key="6">
    <source>
        <dbReference type="ARBA" id="ARBA00023239"/>
    </source>
</evidence>
<reference evidence="9" key="1">
    <citation type="submission" date="2021-04" db="EMBL/GenBank/DDBJ databases">
        <authorList>
            <person name="Vanwijnsberghe S."/>
        </authorList>
    </citation>
    <scope>NUCLEOTIDE SEQUENCE</scope>
    <source>
        <strain evidence="9">LMG 31841</strain>
    </source>
</reference>
<evidence type="ECO:0000256" key="3">
    <source>
        <dbReference type="ARBA" id="ARBA00010387"/>
    </source>
</evidence>
<sequence>MNTASELQSTVDAMVQPGKGLLAADESGPTIAKRFKSIGIESNEEYRRAWRDLLLSTSGLGEYISGVILYEETLGQRSSKGTLLPDLAASQGIVPGIKVDLGKIPLAHAPGDEITQGLDGLAQRLAGYRKQGAHFAKWRAVYNISPTLPGRLAIEANADALASYAAICQEAGIVPIVEPEVLMDGDHSIARSFEVSEAVLHEVFHALHRHAVVLEHMLLKPSMVIAGSKAAKDAQASVDEVAFQTVRVLKRTVPAAVPGVVFLSGGQTPEQATANLDAMNRLGPLPWNLSFSYGRALQEPPLQAWKGLAANVAGAQKALLKRARLNSEACFGRYEGAMERAEG</sequence>
<evidence type="ECO:0000256" key="8">
    <source>
        <dbReference type="ARBA" id="ARBA00072515"/>
    </source>
</evidence>
<dbReference type="InterPro" id="IPR013785">
    <property type="entry name" value="Aldolase_TIM"/>
</dbReference>
<proteinExistence type="inferred from homology"/>
<evidence type="ECO:0000256" key="1">
    <source>
        <dbReference type="ARBA" id="ARBA00000441"/>
    </source>
</evidence>
<dbReference type="SUPFAM" id="SSF51569">
    <property type="entry name" value="Aldolase"/>
    <property type="match status" value="1"/>
</dbReference>
<evidence type="ECO:0000256" key="5">
    <source>
        <dbReference type="ARBA" id="ARBA00023152"/>
    </source>
</evidence>
<dbReference type="AlphaFoldDB" id="A0A9N8S0J9"/>
<dbReference type="NCBIfam" id="NF033379">
    <property type="entry name" value="FrucBisAld_I"/>
    <property type="match status" value="1"/>
</dbReference>
<dbReference type="Pfam" id="PF00274">
    <property type="entry name" value="Glycolytic"/>
    <property type="match status" value="1"/>
</dbReference>
<keyword evidence="10" id="KW-1185">Reference proteome</keyword>
<dbReference type="GO" id="GO:0004332">
    <property type="term" value="F:fructose-bisphosphate aldolase activity"/>
    <property type="evidence" value="ECO:0007669"/>
    <property type="project" value="UniProtKB-EC"/>
</dbReference>
<name>A0A9N8S0J9_9BURK</name>
<keyword evidence="6" id="KW-0456">Lyase</keyword>
<keyword evidence="5" id="KW-0324">Glycolysis</keyword>
<evidence type="ECO:0000256" key="4">
    <source>
        <dbReference type="ARBA" id="ARBA00013068"/>
    </source>
</evidence>
<comment type="catalytic activity">
    <reaction evidence="1">
        <text>beta-D-fructose 1,6-bisphosphate = D-glyceraldehyde 3-phosphate + dihydroxyacetone phosphate</text>
        <dbReference type="Rhea" id="RHEA:14729"/>
        <dbReference type="ChEBI" id="CHEBI:32966"/>
        <dbReference type="ChEBI" id="CHEBI:57642"/>
        <dbReference type="ChEBI" id="CHEBI:59776"/>
        <dbReference type="EC" id="4.1.2.13"/>
    </reaction>
</comment>
<accession>A0A9N8S0J9</accession>